<dbReference type="RefSeq" id="WP_184856105.1">
    <property type="nucleotide sequence ID" value="NZ_JACHLK010000002.1"/>
</dbReference>
<dbReference type="InterPro" id="IPR024755">
    <property type="entry name" value="cpYpsA"/>
</dbReference>
<dbReference type="Gene3D" id="3.40.50.450">
    <property type="match status" value="1"/>
</dbReference>
<accession>A0A7X0U8Q0</accession>
<protein>
    <submittedName>
        <fullName evidence="1">Uncharacterized protein</fullName>
    </submittedName>
</protein>
<dbReference type="Proteomes" id="UP000575083">
    <property type="component" value="Unassembled WGS sequence"/>
</dbReference>
<dbReference type="SUPFAM" id="SSF102405">
    <property type="entry name" value="MCP/YpsA-like"/>
    <property type="match status" value="1"/>
</dbReference>
<proteinExistence type="predicted"/>
<evidence type="ECO:0000313" key="2">
    <source>
        <dbReference type="Proteomes" id="UP000575083"/>
    </source>
</evidence>
<organism evidence="1 2">
    <name type="scientific">Acidovorax soli</name>
    <dbReference type="NCBI Taxonomy" id="592050"/>
    <lineage>
        <taxon>Bacteria</taxon>
        <taxon>Pseudomonadati</taxon>
        <taxon>Pseudomonadota</taxon>
        <taxon>Betaproteobacteria</taxon>
        <taxon>Burkholderiales</taxon>
        <taxon>Comamonadaceae</taxon>
        <taxon>Acidovorax</taxon>
    </lineage>
</organism>
<dbReference type="AlphaFoldDB" id="A0A7X0U8Q0"/>
<name>A0A7X0U8Q0_9BURK</name>
<sequence>MPSLAIIDTRPVLTVLPEYALGAFLWINRDPASGGGIGPNLCDATFWDDSFLMSEGLWRKFADWAMDFVRMEFYQPDVDDRHWDWMAFHARGLQLSHWLKEEVGEQYAVVYLKPFDDPNHRLEERREVPTNGALVELASFRPIQATSTRLCKTIQSGGQTGVDRSALDFAIAHGYTHTGWAPSGRCAEDGNIPFKYQLKELSEGGYRQRNRLNVHDSDATLILNMGELTGGTLATRGFAQKMGKPHLVLQLDENALQTTLDRLQTWLRQGPVQTLNVAGPRESKCPGIYSLARQLLDSAHAQLSRD</sequence>
<keyword evidence="2" id="KW-1185">Reference proteome</keyword>
<reference evidence="1 2" key="1">
    <citation type="submission" date="2020-08" db="EMBL/GenBank/DDBJ databases">
        <title>Functional genomics of gut bacteria from endangered species of beetles.</title>
        <authorList>
            <person name="Carlos-Shanley C."/>
        </authorList>
    </citation>
    <scope>NUCLEOTIDE SEQUENCE [LARGE SCALE GENOMIC DNA]</scope>
    <source>
        <strain evidence="1 2">S00198</strain>
    </source>
</reference>
<comment type="caution">
    <text evidence="1">The sequence shown here is derived from an EMBL/GenBank/DDBJ whole genome shotgun (WGS) entry which is preliminary data.</text>
</comment>
<dbReference type="Pfam" id="PF12694">
    <property type="entry name" value="cpYpsA"/>
    <property type="match status" value="1"/>
</dbReference>
<evidence type="ECO:0000313" key="1">
    <source>
        <dbReference type="EMBL" id="MBB6558675.1"/>
    </source>
</evidence>
<gene>
    <name evidence="1" type="ORF">HNP48_001339</name>
</gene>
<dbReference type="EMBL" id="JACHLK010000002">
    <property type="protein sequence ID" value="MBB6558675.1"/>
    <property type="molecule type" value="Genomic_DNA"/>
</dbReference>